<accession>M7CQ60</accession>
<proteinExistence type="predicted"/>
<dbReference type="Gene3D" id="3.90.550.10">
    <property type="entry name" value="Spore Coat Polysaccharide Biosynthesis Protein SpsA, Chain A"/>
    <property type="match status" value="1"/>
</dbReference>
<dbReference type="InterPro" id="IPR029044">
    <property type="entry name" value="Nucleotide-diphossugar_trans"/>
</dbReference>
<protein>
    <recommendedName>
        <fullName evidence="2">MobA-like NTP transferase domain-containing protein</fullName>
    </recommendedName>
</protein>
<evidence type="ECO:0000256" key="1">
    <source>
        <dbReference type="ARBA" id="ARBA00022842"/>
    </source>
</evidence>
<dbReference type="GO" id="GO:0016779">
    <property type="term" value="F:nucleotidyltransferase activity"/>
    <property type="evidence" value="ECO:0007669"/>
    <property type="project" value="UniProtKB-ARBA"/>
</dbReference>
<evidence type="ECO:0000313" key="4">
    <source>
        <dbReference type="Proteomes" id="UP000011960"/>
    </source>
</evidence>
<dbReference type="STRING" id="1288826.MSNKSG1_07968"/>
<evidence type="ECO:0000259" key="2">
    <source>
        <dbReference type="Pfam" id="PF12804"/>
    </source>
</evidence>
<name>M7CQ60_9GAMM</name>
<dbReference type="PATRIC" id="fig|1288826.3.peg.1559"/>
<dbReference type="Proteomes" id="UP000011960">
    <property type="component" value="Unassembled WGS sequence"/>
</dbReference>
<evidence type="ECO:0000313" key="3">
    <source>
        <dbReference type="EMBL" id="EMP55791.1"/>
    </source>
</evidence>
<dbReference type="Pfam" id="PF12804">
    <property type="entry name" value="NTP_transf_3"/>
    <property type="match status" value="1"/>
</dbReference>
<dbReference type="PANTHER" id="PTHR43777">
    <property type="entry name" value="MOLYBDENUM COFACTOR CYTIDYLYLTRANSFERASE"/>
    <property type="match status" value="1"/>
</dbReference>
<dbReference type="AlphaFoldDB" id="M7CQ60"/>
<dbReference type="eggNOG" id="COG2068">
    <property type="taxonomic scope" value="Bacteria"/>
</dbReference>
<sequence length="126" mass="14111">MSASLKAGLRSFGPRPVGVYVLVVDQPLLDPAALRAFAERVRRNPGQPWAADYGGKPGVPAFIPRSLWGRVFGLHGDRGAGRLLSEWRAGRCDVPGVNDDVDTEEDWRRIRQQFSRTGRLARQFRR</sequence>
<dbReference type="InterPro" id="IPR025877">
    <property type="entry name" value="MobA-like_NTP_Trfase"/>
</dbReference>
<keyword evidence="4" id="KW-1185">Reference proteome</keyword>
<dbReference type="SUPFAM" id="SSF53448">
    <property type="entry name" value="Nucleotide-diphospho-sugar transferases"/>
    <property type="match status" value="1"/>
</dbReference>
<organism evidence="3 4">
    <name type="scientific">Marinobacter santoriniensis NKSG1</name>
    <dbReference type="NCBI Taxonomy" id="1288826"/>
    <lineage>
        <taxon>Bacteria</taxon>
        <taxon>Pseudomonadati</taxon>
        <taxon>Pseudomonadota</taxon>
        <taxon>Gammaproteobacteria</taxon>
        <taxon>Pseudomonadales</taxon>
        <taxon>Marinobacteraceae</taxon>
        <taxon>Marinobacter</taxon>
    </lineage>
</organism>
<feature type="domain" description="MobA-like NTP transferase" evidence="2">
    <location>
        <begin position="1"/>
        <end position="86"/>
    </location>
</feature>
<comment type="caution">
    <text evidence="3">The sequence shown here is derived from an EMBL/GenBank/DDBJ whole genome shotgun (WGS) entry which is preliminary data.</text>
</comment>
<keyword evidence="1" id="KW-0460">Magnesium</keyword>
<gene>
    <name evidence="3" type="ORF">MSNKSG1_07968</name>
</gene>
<dbReference type="PANTHER" id="PTHR43777:SF1">
    <property type="entry name" value="MOLYBDENUM COFACTOR CYTIDYLYLTRANSFERASE"/>
    <property type="match status" value="1"/>
</dbReference>
<reference evidence="3 4" key="1">
    <citation type="journal article" date="2013" name="Genome Announc.">
        <title>Genome Sequence of Hydrothermal Arsenic-Respiring Bacterium Marinobacter santoriniensis NKSG1T.</title>
        <authorList>
            <person name="Handley K.M."/>
            <person name="Upton M."/>
            <person name="Beatson S.A."/>
            <person name="Hery M."/>
            <person name="Lloyd J.R."/>
        </authorList>
    </citation>
    <scope>NUCLEOTIDE SEQUENCE [LARGE SCALE GENOMIC DNA]</scope>
    <source>
        <strain evidence="3 4">NKSG1</strain>
    </source>
</reference>
<dbReference type="EMBL" id="APAT01000015">
    <property type="protein sequence ID" value="EMP55791.1"/>
    <property type="molecule type" value="Genomic_DNA"/>
</dbReference>